<organism evidence="2 3">
    <name type="scientific">Elysia crispata</name>
    <name type="common">lettuce slug</name>
    <dbReference type="NCBI Taxonomy" id="231223"/>
    <lineage>
        <taxon>Eukaryota</taxon>
        <taxon>Metazoa</taxon>
        <taxon>Spiralia</taxon>
        <taxon>Lophotrochozoa</taxon>
        <taxon>Mollusca</taxon>
        <taxon>Gastropoda</taxon>
        <taxon>Heterobranchia</taxon>
        <taxon>Euthyneura</taxon>
        <taxon>Panpulmonata</taxon>
        <taxon>Sacoglossa</taxon>
        <taxon>Placobranchoidea</taxon>
        <taxon>Plakobranchidae</taxon>
        <taxon>Elysia</taxon>
    </lineage>
</organism>
<evidence type="ECO:0000313" key="3">
    <source>
        <dbReference type="Proteomes" id="UP001283361"/>
    </source>
</evidence>
<feature type="compositionally biased region" description="Basic and acidic residues" evidence="1">
    <location>
        <begin position="35"/>
        <end position="50"/>
    </location>
</feature>
<proteinExistence type="predicted"/>
<comment type="caution">
    <text evidence="2">The sequence shown here is derived from an EMBL/GenBank/DDBJ whole genome shotgun (WGS) entry which is preliminary data.</text>
</comment>
<name>A0AAE0ZP12_9GAST</name>
<evidence type="ECO:0000256" key="1">
    <source>
        <dbReference type="SAM" id="MobiDB-lite"/>
    </source>
</evidence>
<dbReference type="Proteomes" id="UP001283361">
    <property type="component" value="Unassembled WGS sequence"/>
</dbReference>
<protein>
    <submittedName>
        <fullName evidence="2">Uncharacterized protein</fullName>
    </submittedName>
</protein>
<reference evidence="2" key="1">
    <citation type="journal article" date="2023" name="G3 (Bethesda)">
        <title>A reference genome for the long-term kleptoplast-retaining sea slug Elysia crispata morphotype clarki.</title>
        <authorList>
            <person name="Eastman K.E."/>
            <person name="Pendleton A.L."/>
            <person name="Shaikh M.A."/>
            <person name="Suttiyut T."/>
            <person name="Ogas R."/>
            <person name="Tomko P."/>
            <person name="Gavelis G."/>
            <person name="Widhalm J.R."/>
            <person name="Wisecaver J.H."/>
        </authorList>
    </citation>
    <scope>NUCLEOTIDE SEQUENCE</scope>
    <source>
        <strain evidence="2">ECLA1</strain>
    </source>
</reference>
<evidence type="ECO:0000313" key="2">
    <source>
        <dbReference type="EMBL" id="KAK3772894.1"/>
    </source>
</evidence>
<dbReference type="AlphaFoldDB" id="A0AAE0ZP12"/>
<sequence length="108" mass="12593">MRNLIPEEDGSQVETKPLTFDLGEKKGPKSAVTYRPDDRDSPPVKGDETKQPKMLLCRGTRFVYRYVFFGSLENKGRLSIKLRIFWMWDDYHTADVEIPLPAKSQQRM</sequence>
<feature type="compositionally biased region" description="Acidic residues" evidence="1">
    <location>
        <begin position="1"/>
        <end position="11"/>
    </location>
</feature>
<keyword evidence="3" id="KW-1185">Reference proteome</keyword>
<gene>
    <name evidence="2" type="ORF">RRG08_024079</name>
</gene>
<feature type="region of interest" description="Disordered" evidence="1">
    <location>
        <begin position="1"/>
        <end position="50"/>
    </location>
</feature>
<accession>A0AAE0ZP12</accession>
<dbReference type="EMBL" id="JAWDGP010003588">
    <property type="protein sequence ID" value="KAK3772894.1"/>
    <property type="molecule type" value="Genomic_DNA"/>
</dbReference>